<protein>
    <submittedName>
        <fullName evidence="2">GNAT family N-acetyltransferase</fullName>
        <ecNumber evidence="2">2.3.-.-</ecNumber>
    </submittedName>
</protein>
<dbReference type="EC" id="2.3.-.-" evidence="2"/>
<keyword evidence="3" id="KW-1185">Reference proteome</keyword>
<evidence type="ECO:0000259" key="1">
    <source>
        <dbReference type="PROSITE" id="PS51186"/>
    </source>
</evidence>
<dbReference type="EMBL" id="JBHRSE010000006">
    <property type="protein sequence ID" value="MFC3022477.1"/>
    <property type="molecule type" value="Genomic_DNA"/>
</dbReference>
<keyword evidence="2" id="KW-0808">Transferase</keyword>
<dbReference type="Pfam" id="PF13508">
    <property type="entry name" value="Acetyltransf_7"/>
    <property type="match status" value="1"/>
</dbReference>
<dbReference type="CDD" id="cd04301">
    <property type="entry name" value="NAT_SF"/>
    <property type="match status" value="1"/>
</dbReference>
<feature type="domain" description="N-acetyltransferase" evidence="1">
    <location>
        <begin position="1"/>
        <end position="146"/>
    </location>
</feature>
<evidence type="ECO:0000313" key="2">
    <source>
        <dbReference type="EMBL" id="MFC3022477.1"/>
    </source>
</evidence>
<dbReference type="InterPro" id="IPR016181">
    <property type="entry name" value="Acyl_CoA_acyltransferase"/>
</dbReference>
<comment type="caution">
    <text evidence="2">The sequence shown here is derived from an EMBL/GenBank/DDBJ whole genome shotgun (WGS) entry which is preliminary data.</text>
</comment>
<dbReference type="PROSITE" id="PS51186">
    <property type="entry name" value="GNAT"/>
    <property type="match status" value="1"/>
</dbReference>
<keyword evidence="2" id="KW-0012">Acyltransferase</keyword>
<evidence type="ECO:0000313" key="3">
    <source>
        <dbReference type="Proteomes" id="UP001595384"/>
    </source>
</evidence>
<dbReference type="RefSeq" id="WP_123016796.1">
    <property type="nucleotide sequence ID" value="NZ_AP024911.1"/>
</dbReference>
<dbReference type="SUPFAM" id="SSF55729">
    <property type="entry name" value="Acyl-CoA N-acyltransferases (Nat)"/>
    <property type="match status" value="1"/>
</dbReference>
<accession>A0ABV7C390</accession>
<dbReference type="Gene3D" id="3.40.630.30">
    <property type="match status" value="1"/>
</dbReference>
<dbReference type="Proteomes" id="UP001595384">
    <property type="component" value="Unassembled WGS sequence"/>
</dbReference>
<dbReference type="InterPro" id="IPR000182">
    <property type="entry name" value="GNAT_dom"/>
</dbReference>
<sequence length="163" mass="18066">MLIRTEAPADILFIDQLLTSVFASSDERSFVTALRENGRRTLSLVACTDDGEKIGYIIFSPLVIDGEDSHWQVMSLVCTHEDFRQQGVATQLVQEGLNTLAELGYPGCVVAGSSSFWQTLGFRVIERESIHNIQIVSFDEYQLPAGDLSFGTELCGLTLTQMR</sequence>
<dbReference type="GO" id="GO:0016746">
    <property type="term" value="F:acyltransferase activity"/>
    <property type="evidence" value="ECO:0007669"/>
    <property type="project" value="UniProtKB-KW"/>
</dbReference>
<gene>
    <name evidence="2" type="ORF">ACFODT_01305</name>
</gene>
<proteinExistence type="predicted"/>
<reference evidence="3" key="1">
    <citation type="journal article" date="2019" name="Int. J. Syst. Evol. Microbiol.">
        <title>The Global Catalogue of Microorganisms (GCM) 10K type strain sequencing project: providing services to taxonomists for standard genome sequencing and annotation.</title>
        <authorList>
            <consortium name="The Broad Institute Genomics Platform"/>
            <consortium name="The Broad Institute Genome Sequencing Center for Infectious Disease"/>
            <person name="Wu L."/>
            <person name="Ma J."/>
        </authorList>
    </citation>
    <scope>NUCLEOTIDE SEQUENCE [LARGE SCALE GENOMIC DNA]</scope>
    <source>
        <strain evidence="3">KCTC 62784</strain>
    </source>
</reference>
<name>A0ABV7C390_9VIBR</name>
<organism evidence="2 3">
    <name type="scientific">Vibrio zhugei</name>
    <dbReference type="NCBI Taxonomy" id="2479546"/>
    <lineage>
        <taxon>Bacteria</taxon>
        <taxon>Pseudomonadati</taxon>
        <taxon>Pseudomonadota</taxon>
        <taxon>Gammaproteobacteria</taxon>
        <taxon>Vibrionales</taxon>
        <taxon>Vibrionaceae</taxon>
        <taxon>Vibrio</taxon>
    </lineage>
</organism>